<dbReference type="GO" id="GO:0008194">
    <property type="term" value="F:UDP-glycosyltransferase activity"/>
    <property type="evidence" value="ECO:0007669"/>
    <property type="project" value="InterPro"/>
</dbReference>
<gene>
    <name evidence="2" type="ORF">Cha6605_6134</name>
</gene>
<organism evidence="2 3">
    <name type="scientific">Chamaesiphon minutus (strain ATCC 27169 / PCC 6605)</name>
    <dbReference type="NCBI Taxonomy" id="1173020"/>
    <lineage>
        <taxon>Bacteria</taxon>
        <taxon>Bacillati</taxon>
        <taxon>Cyanobacteriota</taxon>
        <taxon>Cyanophyceae</taxon>
        <taxon>Gomontiellales</taxon>
        <taxon>Chamaesiphonaceae</taxon>
        <taxon>Chamaesiphon</taxon>
    </lineage>
</organism>
<dbReference type="Gene3D" id="3.40.50.2000">
    <property type="entry name" value="Glycogen Phosphorylase B"/>
    <property type="match status" value="2"/>
</dbReference>
<dbReference type="PANTHER" id="PTHR48050:SF13">
    <property type="entry name" value="STEROL 3-BETA-GLUCOSYLTRANSFERASE UGT80A2"/>
    <property type="match status" value="1"/>
</dbReference>
<dbReference type="EMBL" id="CP003601">
    <property type="protein sequence ID" value="AFY96966.1"/>
    <property type="molecule type" value="Genomic_DNA"/>
</dbReference>
<dbReference type="PATRIC" id="fig|1173020.3.peg.7029"/>
<dbReference type="Proteomes" id="UP000010366">
    <property type="component" value="Plasmid pCHA6605.01"/>
</dbReference>
<dbReference type="InterPro" id="IPR010610">
    <property type="entry name" value="EryCIII-like_C"/>
</dbReference>
<dbReference type="eggNOG" id="COG1819">
    <property type="taxonomic scope" value="Bacteria"/>
</dbReference>
<protein>
    <submittedName>
        <fullName evidence="2">Glycosyl transferase, UDP-glucuronosyltransferase</fullName>
    </submittedName>
</protein>
<evidence type="ECO:0000313" key="3">
    <source>
        <dbReference type="Proteomes" id="UP000010366"/>
    </source>
</evidence>
<feature type="domain" description="Erythromycin biosynthesis protein CIII-like C-terminal" evidence="1">
    <location>
        <begin position="301"/>
        <end position="407"/>
    </location>
</feature>
<dbReference type="InterPro" id="IPR050426">
    <property type="entry name" value="Glycosyltransferase_28"/>
</dbReference>
<keyword evidence="2" id="KW-0808">Transferase</keyword>
<dbReference type="CDD" id="cd03784">
    <property type="entry name" value="GT1_Gtf-like"/>
    <property type="match status" value="1"/>
</dbReference>
<dbReference type="GO" id="GO:0017000">
    <property type="term" value="P:antibiotic biosynthetic process"/>
    <property type="evidence" value="ECO:0007669"/>
    <property type="project" value="UniProtKB-ARBA"/>
</dbReference>
<dbReference type="HOGENOM" id="CLU_000537_4_1_3"/>
<dbReference type="AlphaFoldDB" id="K9UR82"/>
<evidence type="ECO:0000313" key="2">
    <source>
        <dbReference type="EMBL" id="AFY96966.1"/>
    </source>
</evidence>
<dbReference type="PANTHER" id="PTHR48050">
    <property type="entry name" value="STEROL 3-BETA-GLUCOSYLTRANSFERASE"/>
    <property type="match status" value="1"/>
</dbReference>
<keyword evidence="2" id="KW-0614">Plasmid</keyword>
<proteinExistence type="predicted"/>
<dbReference type="Pfam" id="PF06722">
    <property type="entry name" value="EryCIII-like_C"/>
    <property type="match status" value="1"/>
</dbReference>
<dbReference type="InterPro" id="IPR002213">
    <property type="entry name" value="UDP_glucos_trans"/>
</dbReference>
<sequence>MAHILVATAPVASHFYPVASVVRELVDRGHTVWWYTGKAFQSKIERLGATYKPMSAAYDYSGMSRDEAFPQLRGLQGLSALMETIKALFIEQAPLQMQDILSLLSEFPADILMAEEVGFGMGFVREKTGLPVVVIGLSINSFDSKDIAPIGCALPPDRSALGRFRNACLRFLINSIALRSFKTYIDNTRSGVGLPILNRSVLESIVEPPDLYLLGTIPEFEYPRSDLSESTHFVGTFTSPPVETFEPPTWWDDLHGDLSIVLVTQGTLANDDLNELVIPTIRALADENVLVIATTAILPPSQIDLTPLPVNLRLEQFIPFDRLMPDVDVMVTNGGFGGVQLALSNGVPLVVAGATEEKPEIAARVAWGGVGIDLKTGRPSEQQIRAAVRTIRSNPSYRSNAKRLQVEFDRYNGPKMSADLIERSIGDFRRS</sequence>
<name>K9UR82_CHAP6</name>
<accession>K9UR82</accession>
<keyword evidence="3" id="KW-1185">Reference proteome</keyword>
<geneLocation type="plasmid" evidence="2 3">
    <name>pCHA6605.01</name>
</geneLocation>
<dbReference type="SUPFAM" id="SSF53756">
    <property type="entry name" value="UDP-Glycosyltransferase/glycogen phosphorylase"/>
    <property type="match status" value="1"/>
</dbReference>
<dbReference type="GO" id="GO:0016758">
    <property type="term" value="F:hexosyltransferase activity"/>
    <property type="evidence" value="ECO:0007669"/>
    <property type="project" value="UniProtKB-ARBA"/>
</dbReference>
<dbReference type="RefSeq" id="WP_015328851.1">
    <property type="nucleotide sequence ID" value="NC_020053.1"/>
</dbReference>
<dbReference type="OrthoDB" id="9805366at2"/>
<reference evidence="2 3" key="1">
    <citation type="submission" date="2012-05" db="EMBL/GenBank/DDBJ databases">
        <title>Noncontiguous Finished plasmid 1 of genome of Chamaesiphon sp. PCC 6605.</title>
        <authorList>
            <consortium name="US DOE Joint Genome Institute"/>
            <person name="Gugger M."/>
            <person name="Coursin T."/>
            <person name="Rippka R."/>
            <person name="Tandeau De Marsac N."/>
            <person name="Huntemann M."/>
            <person name="Wei C.-L."/>
            <person name="Han J."/>
            <person name="Detter J.C."/>
            <person name="Han C."/>
            <person name="Tapia R."/>
            <person name="Chen A."/>
            <person name="Kyrpides N."/>
            <person name="Mavromatis K."/>
            <person name="Markowitz V."/>
            <person name="Szeto E."/>
            <person name="Ivanova N."/>
            <person name="Pagani I."/>
            <person name="Pati A."/>
            <person name="Goodwin L."/>
            <person name="Nordberg H.P."/>
            <person name="Cantor M.N."/>
            <person name="Hua S.X."/>
            <person name="Woyke T."/>
            <person name="Kerfeld C.A."/>
        </authorList>
    </citation>
    <scope>NUCLEOTIDE SEQUENCE [LARGE SCALE GENOMIC DNA]</scope>
    <source>
        <strain evidence="3">ATCC 27169 / PCC 6605</strain>
        <plasmid evidence="3">Plasmid pCHA6605.01</plasmid>
    </source>
</reference>
<dbReference type="KEGG" id="cmp:Cha6605_6134"/>
<evidence type="ECO:0000259" key="1">
    <source>
        <dbReference type="Pfam" id="PF06722"/>
    </source>
</evidence>